<keyword evidence="6" id="KW-0479">Metal-binding</keyword>
<dbReference type="AlphaFoldDB" id="I0H5N1"/>
<dbReference type="HOGENOM" id="CLU_028871_1_1_11"/>
<feature type="domain" description="SsuA/THI5-like" evidence="13">
    <location>
        <begin position="55"/>
        <end position="264"/>
    </location>
</feature>
<evidence type="ECO:0000256" key="5">
    <source>
        <dbReference type="ARBA" id="ARBA00022679"/>
    </source>
</evidence>
<organism evidence="14 15">
    <name type="scientific">Actinoplanes missouriensis (strain ATCC 14538 / DSM 43046 / CBS 188.64 / JCM 3121 / NBRC 102363 / NCIMB 12654 / NRRL B-3342 / UNCC 431)</name>
    <dbReference type="NCBI Taxonomy" id="512565"/>
    <lineage>
        <taxon>Bacteria</taxon>
        <taxon>Bacillati</taxon>
        <taxon>Actinomycetota</taxon>
        <taxon>Actinomycetes</taxon>
        <taxon>Micromonosporales</taxon>
        <taxon>Micromonosporaceae</taxon>
        <taxon>Actinoplanes</taxon>
    </lineage>
</organism>
<evidence type="ECO:0000256" key="7">
    <source>
        <dbReference type="ARBA" id="ARBA00022898"/>
    </source>
</evidence>
<evidence type="ECO:0000256" key="10">
    <source>
        <dbReference type="ARBA" id="ARBA00033171"/>
    </source>
</evidence>
<dbReference type="PANTHER" id="PTHR31528">
    <property type="entry name" value="4-AMINO-5-HYDROXYMETHYL-2-METHYLPYRIMIDINE PHOSPHATE SYNTHASE THI11-RELATED"/>
    <property type="match status" value="1"/>
</dbReference>
<gene>
    <name evidence="14" type="ordered locus">AMIS_30980</name>
</gene>
<dbReference type="Gene3D" id="3.40.190.10">
    <property type="entry name" value="Periplasmic binding protein-like II"/>
    <property type="match status" value="2"/>
</dbReference>
<evidence type="ECO:0000256" key="6">
    <source>
        <dbReference type="ARBA" id="ARBA00022723"/>
    </source>
</evidence>
<keyword evidence="7" id="KW-0663">Pyridoxal phosphate</keyword>
<evidence type="ECO:0000313" key="15">
    <source>
        <dbReference type="Proteomes" id="UP000007882"/>
    </source>
</evidence>
<evidence type="ECO:0000313" key="14">
    <source>
        <dbReference type="EMBL" id="BAL88318.1"/>
    </source>
</evidence>
<dbReference type="GO" id="GO:0009228">
    <property type="term" value="P:thiamine biosynthetic process"/>
    <property type="evidence" value="ECO:0007669"/>
    <property type="project" value="UniProtKB-KW"/>
</dbReference>
<dbReference type="STRING" id="512565.AMIS_30980"/>
<feature type="signal peptide" evidence="12">
    <location>
        <begin position="1"/>
        <end position="22"/>
    </location>
</feature>
<dbReference type="Proteomes" id="UP000007882">
    <property type="component" value="Chromosome"/>
</dbReference>
<evidence type="ECO:0000256" key="11">
    <source>
        <dbReference type="ARBA" id="ARBA00048179"/>
    </source>
</evidence>
<dbReference type="InterPro" id="IPR015168">
    <property type="entry name" value="SsuA/THI5"/>
</dbReference>
<evidence type="ECO:0000259" key="13">
    <source>
        <dbReference type="Pfam" id="PF09084"/>
    </source>
</evidence>
<evidence type="ECO:0000256" key="3">
    <source>
        <dbReference type="ARBA" id="ARBA00009406"/>
    </source>
</evidence>
<evidence type="ECO:0000256" key="4">
    <source>
        <dbReference type="ARBA" id="ARBA00011738"/>
    </source>
</evidence>
<dbReference type="EMBL" id="AP012319">
    <property type="protein sequence ID" value="BAL88318.1"/>
    <property type="molecule type" value="Genomic_DNA"/>
</dbReference>
<proteinExistence type="inferred from homology"/>
<dbReference type="PROSITE" id="PS51257">
    <property type="entry name" value="PROKAR_LIPOPROTEIN"/>
    <property type="match status" value="1"/>
</dbReference>
<protein>
    <recommendedName>
        <fullName evidence="10">Thiamine pyrimidine synthase</fullName>
    </recommendedName>
</protein>
<reference evidence="14 15" key="1">
    <citation type="submission" date="2012-02" db="EMBL/GenBank/DDBJ databases">
        <title>Complete genome sequence of Actinoplanes missouriensis 431 (= NBRC 102363).</title>
        <authorList>
            <person name="Ohnishi Y."/>
            <person name="Ishikawa J."/>
            <person name="Sekine M."/>
            <person name="Hosoyama A."/>
            <person name="Harada T."/>
            <person name="Narita H."/>
            <person name="Hata T."/>
            <person name="Konno Y."/>
            <person name="Tutikane K."/>
            <person name="Fujita N."/>
            <person name="Horinouchi S."/>
            <person name="Hayakawa M."/>
        </authorList>
    </citation>
    <scope>NUCLEOTIDE SEQUENCE [LARGE SCALE GENOMIC DNA]</scope>
    <source>
        <strain evidence="15">ATCC 14538 / DSM 43046 / CBS 188.64 / JCM 3121 / NBRC 102363 / NCIMB 12654 / NRRL B-3342 / UNCC 431</strain>
    </source>
</reference>
<keyword evidence="8" id="KW-0784">Thiamine biosynthesis</keyword>
<dbReference type="SUPFAM" id="SSF53850">
    <property type="entry name" value="Periplasmic binding protein-like II"/>
    <property type="match status" value="1"/>
</dbReference>
<dbReference type="GO" id="GO:0046872">
    <property type="term" value="F:metal ion binding"/>
    <property type="evidence" value="ECO:0007669"/>
    <property type="project" value="UniProtKB-KW"/>
</dbReference>
<comment type="pathway">
    <text evidence="2">Cofactor biosynthesis; thiamine diphosphate biosynthesis.</text>
</comment>
<accession>I0H5N1</accession>
<dbReference type="GO" id="GO:0016740">
    <property type="term" value="F:transferase activity"/>
    <property type="evidence" value="ECO:0007669"/>
    <property type="project" value="UniProtKB-KW"/>
</dbReference>
<keyword evidence="9" id="KW-0408">Iron</keyword>
<dbReference type="InterPro" id="IPR027939">
    <property type="entry name" value="NMT1/THI5"/>
</dbReference>
<feature type="chain" id="PRO_5003628600" description="Thiamine pyrimidine synthase" evidence="12">
    <location>
        <begin position="23"/>
        <end position="333"/>
    </location>
</feature>
<name>I0H5N1_ACTM4</name>
<dbReference type="KEGG" id="ams:AMIS_30980"/>
<keyword evidence="12" id="KW-0732">Signal</keyword>
<comment type="function">
    <text evidence="1">Responsible for the formation of the pyrimidine heterocycle in the thiamine biosynthesis pathway. Catalyzes the formation of hydroxymethylpyrimidine phosphate (HMP-P) from histidine and pyridoxal phosphate (PLP). The protein uses PLP and the active site histidine to form HMP-P, generating an inactive enzyme. The enzyme can only undergo a single turnover, which suggests it is a suicide enzyme.</text>
</comment>
<dbReference type="PANTHER" id="PTHR31528:SF1">
    <property type="entry name" value="4-AMINO-5-HYDROXYMETHYL-2-METHYLPYRIMIDINE PHOSPHATE SYNTHASE THI11-RELATED"/>
    <property type="match status" value="1"/>
</dbReference>
<sequence>MRGIMAMKRIFTLVLIVAVLLAAGCNDTEDSPSTEADKVTYLTAFGAVGRDAFAWVAQEKGYFRDAGLDVTIRLGAATGENVKVLSAGQAQFANLDMTGTWILAGTGQARDIRAFAAIHQQTLVSIIALEGAGVTGPRDLEGRTLGAATGSVNQLLFPAYAKLAGIDANKVTWVNAPPAQLPALLASGRVDALSTFLIGARGISKAAGGKKTVVLPYSEFLPGLFGNGLVSTTAVIEKDPDLVRRFRDAALRGLRYTMEHPDEAAQILKKAQPAADVTAAVGEITLMAPAVKPSGEIDKNRVAAAIATLRSGALIPPGLTPESVVDFSLVPAA</sequence>
<dbReference type="PATRIC" id="fig|512565.3.peg.3097"/>
<comment type="catalytic activity">
    <reaction evidence="11">
        <text>N(6)-(pyridoxal phosphate)-L-lysyl-[4-amino-5-hydroxymethyl-2-methylpyrimidine phosphate synthase] + L-histidyl-[4-amino-5-hydroxymethyl-2-methylpyrimidine phosphate synthase] + 2 Fe(3+) + 4 H2O = L-lysyl-[4-amino-5-hydroxymethyl-2-methylpyrimidine phosphate synthase] + (2S)-2-amino-5-hydroxy-4-oxopentanoyl-[4-amino-5-hydroxymethyl-2-methylpyrimidine phosphate synthase] + 4-amino-2-methyl-5-(phosphooxymethyl)pyrimidine + 3-oxopropanoate + 2 Fe(2+) + 2 H(+)</text>
        <dbReference type="Rhea" id="RHEA:65756"/>
        <dbReference type="Rhea" id="RHEA-COMP:16892"/>
        <dbReference type="Rhea" id="RHEA-COMP:16893"/>
        <dbReference type="Rhea" id="RHEA-COMP:16894"/>
        <dbReference type="Rhea" id="RHEA-COMP:16895"/>
        <dbReference type="ChEBI" id="CHEBI:15377"/>
        <dbReference type="ChEBI" id="CHEBI:15378"/>
        <dbReference type="ChEBI" id="CHEBI:29033"/>
        <dbReference type="ChEBI" id="CHEBI:29034"/>
        <dbReference type="ChEBI" id="CHEBI:29969"/>
        <dbReference type="ChEBI" id="CHEBI:29979"/>
        <dbReference type="ChEBI" id="CHEBI:33190"/>
        <dbReference type="ChEBI" id="CHEBI:58354"/>
        <dbReference type="ChEBI" id="CHEBI:143915"/>
        <dbReference type="ChEBI" id="CHEBI:157692"/>
    </reaction>
    <physiologicalReaction direction="left-to-right" evidence="11">
        <dbReference type="Rhea" id="RHEA:65757"/>
    </physiologicalReaction>
</comment>
<evidence type="ECO:0000256" key="2">
    <source>
        <dbReference type="ARBA" id="ARBA00004948"/>
    </source>
</evidence>
<comment type="subunit">
    <text evidence="4">Homodimer.</text>
</comment>
<evidence type="ECO:0000256" key="8">
    <source>
        <dbReference type="ARBA" id="ARBA00022977"/>
    </source>
</evidence>
<keyword evidence="5" id="KW-0808">Transferase</keyword>
<dbReference type="Pfam" id="PF09084">
    <property type="entry name" value="NMT1"/>
    <property type="match status" value="1"/>
</dbReference>
<evidence type="ECO:0000256" key="9">
    <source>
        <dbReference type="ARBA" id="ARBA00023004"/>
    </source>
</evidence>
<dbReference type="eggNOG" id="COG0715">
    <property type="taxonomic scope" value="Bacteria"/>
</dbReference>
<evidence type="ECO:0000256" key="12">
    <source>
        <dbReference type="SAM" id="SignalP"/>
    </source>
</evidence>
<keyword evidence="15" id="KW-1185">Reference proteome</keyword>
<evidence type="ECO:0000256" key="1">
    <source>
        <dbReference type="ARBA" id="ARBA00003469"/>
    </source>
</evidence>
<comment type="similarity">
    <text evidence="3">Belongs to the NMT1/THI5 family.</text>
</comment>